<proteinExistence type="predicted"/>
<dbReference type="RefSeq" id="WP_217779446.1">
    <property type="nucleotide sequence ID" value="NZ_JAHRWL010000002.1"/>
</dbReference>
<sequence>MTQIAYRSALATLEATRPLPVLAGIALRVAVVLAVWSQRRRTRIALADLDAHMLRDIGIEPEIARAEARRPFWLG</sequence>
<accession>A0ABS6NBF0</accession>
<keyword evidence="1" id="KW-0812">Transmembrane</keyword>
<dbReference type="InterPro" id="IPR009506">
    <property type="entry name" value="YjiS-like"/>
</dbReference>
<feature type="domain" description="YjiS-like" evidence="2">
    <location>
        <begin position="33"/>
        <end position="61"/>
    </location>
</feature>
<evidence type="ECO:0000313" key="3">
    <source>
        <dbReference type="EMBL" id="MBV2361108.1"/>
    </source>
</evidence>
<evidence type="ECO:0000256" key="1">
    <source>
        <dbReference type="SAM" id="Phobius"/>
    </source>
</evidence>
<dbReference type="Proteomes" id="UP001166293">
    <property type="component" value="Unassembled WGS sequence"/>
</dbReference>
<keyword evidence="1" id="KW-1133">Transmembrane helix</keyword>
<name>A0ABS6NBF0_9RHOB</name>
<dbReference type="Pfam" id="PF06568">
    <property type="entry name" value="YjiS-like"/>
    <property type="match status" value="1"/>
</dbReference>
<evidence type="ECO:0000313" key="4">
    <source>
        <dbReference type="Proteomes" id="UP001166293"/>
    </source>
</evidence>
<gene>
    <name evidence="3" type="ORF">KUH32_15185</name>
</gene>
<keyword evidence="1" id="KW-0472">Membrane</keyword>
<protein>
    <submittedName>
        <fullName evidence="3">DUF1127 domain-containing protein</fullName>
    </submittedName>
</protein>
<dbReference type="EMBL" id="JAHRWL010000002">
    <property type="protein sequence ID" value="MBV2361108.1"/>
    <property type="molecule type" value="Genomic_DNA"/>
</dbReference>
<organism evidence="3 4">
    <name type="scientific">Thalassococcus arenae</name>
    <dbReference type="NCBI Taxonomy" id="2851652"/>
    <lineage>
        <taxon>Bacteria</taxon>
        <taxon>Pseudomonadati</taxon>
        <taxon>Pseudomonadota</taxon>
        <taxon>Alphaproteobacteria</taxon>
        <taxon>Rhodobacterales</taxon>
        <taxon>Roseobacteraceae</taxon>
        <taxon>Thalassococcus</taxon>
    </lineage>
</organism>
<evidence type="ECO:0000259" key="2">
    <source>
        <dbReference type="Pfam" id="PF06568"/>
    </source>
</evidence>
<keyword evidence="4" id="KW-1185">Reference proteome</keyword>
<comment type="caution">
    <text evidence="3">The sequence shown here is derived from an EMBL/GenBank/DDBJ whole genome shotgun (WGS) entry which is preliminary data.</text>
</comment>
<feature type="transmembrane region" description="Helical" evidence="1">
    <location>
        <begin position="19"/>
        <end position="36"/>
    </location>
</feature>
<reference evidence="3" key="1">
    <citation type="submission" date="2021-06" db="EMBL/GenBank/DDBJ databases">
        <title>Thalassococcus sp. CAU 1522 isolated from sea sand, Republic of Korea.</title>
        <authorList>
            <person name="Kim W."/>
        </authorList>
    </citation>
    <scope>NUCLEOTIDE SEQUENCE</scope>
    <source>
        <strain evidence="3">CAU 1522</strain>
    </source>
</reference>